<dbReference type="InterPro" id="IPR039426">
    <property type="entry name" value="TonB-dep_rcpt-like"/>
</dbReference>
<keyword evidence="5 11" id="KW-0812">Transmembrane</keyword>
<dbReference type="PROSITE" id="PS51257">
    <property type="entry name" value="PROKAR_LIPOPROTEIN"/>
    <property type="match status" value="1"/>
</dbReference>
<evidence type="ECO:0000313" key="17">
    <source>
        <dbReference type="Proteomes" id="UP000295554"/>
    </source>
</evidence>
<dbReference type="GO" id="GO:0006826">
    <property type="term" value="P:iron ion transport"/>
    <property type="evidence" value="ECO:0007669"/>
    <property type="project" value="UniProtKB-KW"/>
</dbReference>
<dbReference type="InterPro" id="IPR012910">
    <property type="entry name" value="Plug_dom"/>
</dbReference>
<dbReference type="PANTHER" id="PTHR32552">
    <property type="entry name" value="FERRICHROME IRON RECEPTOR-RELATED"/>
    <property type="match status" value="1"/>
</dbReference>
<keyword evidence="13" id="KW-0732">Signal</keyword>
<keyword evidence="8 12" id="KW-0798">TonB box</keyword>
<evidence type="ECO:0008006" key="18">
    <source>
        <dbReference type="Google" id="ProtNLM"/>
    </source>
</evidence>
<keyword evidence="10 11" id="KW-0998">Cell outer membrane</keyword>
<dbReference type="Proteomes" id="UP000295554">
    <property type="component" value="Unassembled WGS sequence"/>
</dbReference>
<keyword evidence="9 11" id="KW-0472">Membrane</keyword>
<proteinExistence type="inferred from homology"/>
<evidence type="ECO:0000259" key="14">
    <source>
        <dbReference type="Pfam" id="PF00593"/>
    </source>
</evidence>
<dbReference type="PANTHER" id="PTHR32552:SF81">
    <property type="entry name" value="TONB-DEPENDENT OUTER MEMBRANE RECEPTOR"/>
    <property type="match status" value="1"/>
</dbReference>
<evidence type="ECO:0000256" key="11">
    <source>
        <dbReference type="PROSITE-ProRule" id="PRU01360"/>
    </source>
</evidence>
<dbReference type="PROSITE" id="PS52016">
    <property type="entry name" value="TONB_DEPENDENT_REC_3"/>
    <property type="match status" value="1"/>
</dbReference>
<dbReference type="SUPFAM" id="SSF56935">
    <property type="entry name" value="Porins"/>
    <property type="match status" value="1"/>
</dbReference>
<dbReference type="InterPro" id="IPR036942">
    <property type="entry name" value="Beta-barrel_TonB_sf"/>
</dbReference>
<dbReference type="Gene3D" id="2.40.170.20">
    <property type="entry name" value="TonB-dependent receptor, beta-barrel domain"/>
    <property type="match status" value="2"/>
</dbReference>
<evidence type="ECO:0000259" key="15">
    <source>
        <dbReference type="Pfam" id="PF07715"/>
    </source>
</evidence>
<gene>
    <name evidence="16" type="ORF">E2F43_03580</name>
</gene>
<sequence>MQTRIQQLHSLLLSGACLAAAATAASLASPGLGAQVLEEVIVTARKRTEAMQDVPVSVTAFTGNQLRNAGVTNLKDLGLQTPGLQIDQSSAAQIWIRGIGQRDDGSRVDAPVGVYIDGLYIPRKDGQLLDLLDVQSVQVLRGPQGTLFGKNTTAGAIVLTTNGPEAEFGGFVDARLGNYDRQDLKATVNVPLVGDTLLSKVTLGSISRDGYQKNVTTGQREASEDRKSAALQLRWLPGDSFSLDALAYYGDTDEVQPATNCRFMVGSSYQGEDSLFGNRIFPGDLIPVDAYNNDATPVRDGFIAQSKVFGDACARSRALDDDYRTTSEHRINFKLENLLLGLTVEWEISEDLSFKSITGYGDQEKSGNFGNPDNEVTELVISSRYRAGSTSSDRKHISQELQLNGTAFDDRFTYTAGLFAMNEDIDDGTDTSSSAPSGSILFVPNPIMLFNDPSGERQTYELENTTFAAFFQGSYDLTDNLELTAGLRWTSEKREQSVDLEFLDVNAFRDVAFDAIAGVPGILPLQDLGIGIITDLDALMAADIFSLIADQFPRDAHGQFVYDLIPAEQLVPDIEDDVDETWTEVTPMVSLAYQLPDTLLADTGVDSAMLYLTYGEGFKSGTFEPIGVDGQATVEPELVANYEFGFKLDFMGSRMRLNGAIFRTNFDDMQLRQVLLDSGGTPRVVLNNASKTRIVGGELEWSWAASDSLLLLATASYNDYKYLDFEETQFSTRALFAQQPLPVVDRSDEPFAEVPELTYSLAIQYTWESSWGTFVPRADYSYVDDIFMGLDAGSGQNRGQSTFDDFGLLNLRLGWQSPDARFEGALYVANATDELYYMGAAAVADSTGAFQTTSGPPRMYGLEFRYNFF</sequence>
<keyword evidence="3 11" id="KW-1134">Transmembrane beta strand</keyword>
<evidence type="ECO:0000256" key="7">
    <source>
        <dbReference type="ARBA" id="ARBA00023065"/>
    </source>
</evidence>
<evidence type="ECO:0000313" key="16">
    <source>
        <dbReference type="EMBL" id="TDG15326.1"/>
    </source>
</evidence>
<dbReference type="AlphaFoldDB" id="A0A4R5LV62"/>
<evidence type="ECO:0000256" key="4">
    <source>
        <dbReference type="ARBA" id="ARBA00022496"/>
    </source>
</evidence>
<keyword evidence="17" id="KW-1185">Reference proteome</keyword>
<dbReference type="Pfam" id="PF07715">
    <property type="entry name" value="Plug"/>
    <property type="match status" value="1"/>
</dbReference>
<keyword evidence="4" id="KW-0410">Iron transport</keyword>
<evidence type="ECO:0000256" key="2">
    <source>
        <dbReference type="ARBA" id="ARBA00022448"/>
    </source>
</evidence>
<dbReference type="Pfam" id="PF00593">
    <property type="entry name" value="TonB_dep_Rec_b-barrel"/>
    <property type="match status" value="1"/>
</dbReference>
<evidence type="ECO:0000256" key="8">
    <source>
        <dbReference type="ARBA" id="ARBA00023077"/>
    </source>
</evidence>
<dbReference type="GO" id="GO:0009279">
    <property type="term" value="C:cell outer membrane"/>
    <property type="evidence" value="ECO:0007669"/>
    <property type="project" value="UniProtKB-SubCell"/>
</dbReference>
<evidence type="ECO:0000256" key="3">
    <source>
        <dbReference type="ARBA" id="ARBA00022452"/>
    </source>
</evidence>
<protein>
    <recommendedName>
        <fullName evidence="18">TonB-dependent receptor</fullName>
    </recommendedName>
</protein>
<feature type="domain" description="TonB-dependent receptor plug" evidence="15">
    <location>
        <begin position="52"/>
        <end position="156"/>
    </location>
</feature>
<organism evidence="16 17">
    <name type="scientific">Seongchinamella unica</name>
    <dbReference type="NCBI Taxonomy" id="2547392"/>
    <lineage>
        <taxon>Bacteria</taxon>
        <taxon>Pseudomonadati</taxon>
        <taxon>Pseudomonadota</taxon>
        <taxon>Gammaproteobacteria</taxon>
        <taxon>Cellvibrionales</taxon>
        <taxon>Halieaceae</taxon>
        <taxon>Seongchinamella</taxon>
    </lineage>
</organism>
<accession>A0A4R5LV62</accession>
<comment type="similarity">
    <text evidence="11 12">Belongs to the TonB-dependent receptor family.</text>
</comment>
<evidence type="ECO:0000256" key="13">
    <source>
        <dbReference type="SAM" id="SignalP"/>
    </source>
</evidence>
<dbReference type="InterPro" id="IPR000531">
    <property type="entry name" value="Beta-barrel_TonB"/>
</dbReference>
<keyword evidence="7" id="KW-0406">Ion transport</keyword>
<evidence type="ECO:0000256" key="9">
    <source>
        <dbReference type="ARBA" id="ARBA00023136"/>
    </source>
</evidence>
<comment type="subcellular location">
    <subcellularLocation>
        <location evidence="1 11">Cell outer membrane</location>
        <topology evidence="1 11">Multi-pass membrane protein</topology>
    </subcellularLocation>
</comment>
<evidence type="ECO:0000256" key="12">
    <source>
        <dbReference type="RuleBase" id="RU003357"/>
    </source>
</evidence>
<dbReference type="RefSeq" id="WP_133209617.1">
    <property type="nucleotide sequence ID" value="NZ_SMSE01000001.1"/>
</dbReference>
<evidence type="ECO:0000256" key="5">
    <source>
        <dbReference type="ARBA" id="ARBA00022692"/>
    </source>
</evidence>
<feature type="signal peptide" evidence="13">
    <location>
        <begin position="1"/>
        <end position="28"/>
    </location>
</feature>
<dbReference type="OrthoDB" id="7051185at2"/>
<dbReference type="EMBL" id="SMSE01000001">
    <property type="protein sequence ID" value="TDG15326.1"/>
    <property type="molecule type" value="Genomic_DNA"/>
</dbReference>
<evidence type="ECO:0000256" key="10">
    <source>
        <dbReference type="ARBA" id="ARBA00023237"/>
    </source>
</evidence>
<feature type="domain" description="TonB-dependent receptor-like beta-barrel" evidence="14">
    <location>
        <begin position="292"/>
        <end position="818"/>
    </location>
</feature>
<evidence type="ECO:0000256" key="6">
    <source>
        <dbReference type="ARBA" id="ARBA00023004"/>
    </source>
</evidence>
<evidence type="ECO:0000256" key="1">
    <source>
        <dbReference type="ARBA" id="ARBA00004571"/>
    </source>
</evidence>
<keyword evidence="6" id="KW-0408">Iron</keyword>
<comment type="caution">
    <text evidence="16">The sequence shown here is derived from an EMBL/GenBank/DDBJ whole genome shotgun (WGS) entry which is preliminary data.</text>
</comment>
<keyword evidence="2 11" id="KW-0813">Transport</keyword>
<feature type="chain" id="PRO_5020963610" description="TonB-dependent receptor" evidence="13">
    <location>
        <begin position="29"/>
        <end position="869"/>
    </location>
</feature>
<reference evidence="16 17" key="1">
    <citation type="submission" date="2019-03" db="EMBL/GenBank/DDBJ databases">
        <title>Seongchinamella monodicae gen. nov., sp. nov., a novel member of the Gammaproteobacteria isolated from a tidal mudflat of beach.</title>
        <authorList>
            <person name="Yang H.G."/>
            <person name="Kang J.W."/>
            <person name="Lee S.D."/>
        </authorList>
    </citation>
    <scope>NUCLEOTIDE SEQUENCE [LARGE SCALE GENOMIC DNA]</scope>
    <source>
        <strain evidence="16 17">GH4-78</strain>
    </source>
</reference>
<name>A0A4R5LV62_9GAMM</name>